<keyword evidence="6" id="KW-1185">Reference proteome</keyword>
<dbReference type="GO" id="GO:0016020">
    <property type="term" value="C:membrane"/>
    <property type="evidence" value="ECO:0007669"/>
    <property type="project" value="UniProtKB-SubCell"/>
</dbReference>
<evidence type="ECO:0000256" key="2">
    <source>
        <dbReference type="ARBA" id="ARBA00004370"/>
    </source>
</evidence>
<dbReference type="InterPro" id="IPR052374">
    <property type="entry name" value="SERAC1"/>
</dbReference>
<gene>
    <name evidence="5" type="ORF">J9260_00470</name>
</gene>
<dbReference type="KEGG" id="tun:J9260_00470"/>
<dbReference type="EMBL" id="CP072793">
    <property type="protein sequence ID" value="QTR53600.1"/>
    <property type="molecule type" value="Genomic_DNA"/>
</dbReference>
<keyword evidence="3" id="KW-0256">Endoplasmic reticulum</keyword>
<dbReference type="PANTHER" id="PTHR48182">
    <property type="entry name" value="PROTEIN SERAC1"/>
    <property type="match status" value="1"/>
</dbReference>
<dbReference type="InterPro" id="IPR027417">
    <property type="entry name" value="P-loop_NTPase"/>
</dbReference>
<evidence type="ECO:0000313" key="5">
    <source>
        <dbReference type="EMBL" id="QTR53600.1"/>
    </source>
</evidence>
<evidence type="ECO:0000256" key="1">
    <source>
        <dbReference type="ARBA" id="ARBA00004240"/>
    </source>
</evidence>
<dbReference type="SUPFAM" id="SSF48452">
    <property type="entry name" value="TPR-like"/>
    <property type="match status" value="1"/>
</dbReference>
<protein>
    <submittedName>
        <fullName evidence="5">Uncharacterized protein</fullName>
    </submittedName>
</protein>
<name>A0A975IIC9_9GAMM</name>
<dbReference type="AlphaFoldDB" id="A0A975IIC9"/>
<dbReference type="Gene3D" id="3.40.50.1820">
    <property type="entry name" value="alpha/beta hydrolase"/>
    <property type="match status" value="1"/>
</dbReference>
<comment type="subcellular location">
    <subcellularLocation>
        <location evidence="1">Endoplasmic reticulum</location>
    </subcellularLocation>
    <subcellularLocation>
        <location evidence="2">Membrane</location>
    </subcellularLocation>
</comment>
<dbReference type="InterPro" id="IPR029058">
    <property type="entry name" value="AB_hydrolase_fold"/>
</dbReference>
<keyword evidence="4" id="KW-0472">Membrane</keyword>
<dbReference type="RefSeq" id="WP_210219116.1">
    <property type="nucleotide sequence ID" value="NZ_CP072793.1"/>
</dbReference>
<reference evidence="5" key="1">
    <citation type="submission" date="2021-04" db="EMBL/GenBank/DDBJ databases">
        <title>Genomics, taxonomy and metabolism of representatives of sulfur bacteria of the genus Thiothrix: Thiothrix fructosivorans QT, Thiothrix unzii A1T and three new species, Thiothrix subterranea sp. nov., Thiothrix litoralis sp. nov. and 'Candidatus Thiothrix anitrata' sp. nov.</title>
        <authorList>
            <person name="Ravin N.V."/>
            <person name="Smolyakov D."/>
            <person name="Rudenko T.S."/>
            <person name="Mardanov A.V."/>
            <person name="Beletsky A.V."/>
            <person name="Markov N.D."/>
            <person name="Fomenkov A.I."/>
            <person name="Roberts R.J."/>
            <person name="Karnachuk O.V."/>
            <person name="Novikov A."/>
            <person name="Grabovich M.Y."/>
        </authorList>
    </citation>
    <scope>NUCLEOTIDE SEQUENCE</scope>
    <source>
        <strain evidence="5">A1</strain>
    </source>
</reference>
<organism evidence="5 6">
    <name type="scientific">Thiothrix unzii</name>
    <dbReference type="NCBI Taxonomy" id="111769"/>
    <lineage>
        <taxon>Bacteria</taxon>
        <taxon>Pseudomonadati</taxon>
        <taxon>Pseudomonadota</taxon>
        <taxon>Gammaproteobacteria</taxon>
        <taxon>Thiotrichales</taxon>
        <taxon>Thiotrichaceae</taxon>
        <taxon>Thiothrix</taxon>
    </lineage>
</organism>
<dbReference type="Gene3D" id="3.40.50.300">
    <property type="entry name" value="P-loop containing nucleotide triphosphate hydrolases"/>
    <property type="match status" value="1"/>
</dbReference>
<dbReference type="SUPFAM" id="SSF52540">
    <property type="entry name" value="P-loop containing nucleoside triphosphate hydrolases"/>
    <property type="match status" value="1"/>
</dbReference>
<evidence type="ECO:0000256" key="4">
    <source>
        <dbReference type="ARBA" id="ARBA00023136"/>
    </source>
</evidence>
<dbReference type="InterPro" id="IPR011990">
    <property type="entry name" value="TPR-like_helical_dom_sf"/>
</dbReference>
<dbReference type="PRINTS" id="PR00364">
    <property type="entry name" value="DISEASERSIST"/>
</dbReference>
<dbReference type="Proteomes" id="UP000672009">
    <property type="component" value="Chromosome"/>
</dbReference>
<dbReference type="SUPFAM" id="SSF53474">
    <property type="entry name" value="alpha/beta-Hydrolases"/>
    <property type="match status" value="1"/>
</dbReference>
<sequence length="1067" mass="118069">MAQLECLVGSTKKDDLAVIFIHGLNGDARGTWMMDEKDDSTLWPRWLASDVDCSVWVLGYDAKLSSWQDNAMPLPDQGDSVLETLATEEGLKNRPLLLIGHSMGGLVIKTLIHHGCTKGVARYESVVKRIRGVSFVATPHNGSQLATLAQYMAFLLRTNPQVGNMQNHDAHLRSLNQQFLAYFNAQDTCVAVRTFAERKPVQVGVKFFKPIKVLVVDANSSEPHVPHEIAVPLPEDHISICKLANKGDQLYKSLLAFIKEDVLPKSQPLQQSDVETVGESAEPPPADKIQITKLPHTNSHLFGREAEIAMLNRAWAEGVNVLILKAMGGTGKTALLKHWLDQFVASGYRGAEAVFTWSFYSQGSAENKQASTDDFFESALRFFGYAEQNLPPPHERGIKLARLVASQRTLLILDGLEPLQHPVGIFHGELKDQALKALLQQLAVKNPGLCLISSRQTVEELKGKPEKLVLAHDLEQLQETDGVALLRAIGVKGSEVDLTKAVKEVAGHALALNLLGNYVKKVLSCDIRQRDKIPGLMAERSDGKHAEKMLAAYETHLKGTSALSVLYLLGLFDRPVSPGAVQCLKEAKIPRLTDQLGSDADWCYAIYDLREQRLLNAPNPDYPDNLDCHPLIREYFGGQLQTQQPQAWQQAHERLYEYYKALPEKEFPDTLEEMQPLFSAVAHGCAAGLHQQALDEVYWPRILRENEKYIWRKLGAFSDDLATVAHFFTTPWHTPAAGLTEGDKAVLLSWAGFRLRALGRLREALEPMQAGMEMQTNSKDWENAASAASNLSELQLTLGDVAQAVESCARSSRYADQSGDMFQRMARRSTHADALNQAGDTAAALALFREAEQLQQEHQPAYPRLYSLPGFLYCDLLLVYGSTAEVLERAEQTLEWAMRNRASLLDVCLQQLTLGRAHLQQLLLPSTSGRGVGGEGLHWLDQAVAGLRAAGQQIMLPHGLLARAALHRHTRNFARARQDLQEVFDIADGSGMRLHLTDYHLEMARLLVAESLAPCPPCGGRAGEGGNSRAAADPAYHIAAAAKLIKETGYHRRDKELEELQSLSLRT</sequence>
<evidence type="ECO:0000256" key="3">
    <source>
        <dbReference type="ARBA" id="ARBA00022824"/>
    </source>
</evidence>
<accession>A0A975IIC9</accession>
<proteinExistence type="predicted"/>
<evidence type="ECO:0000313" key="6">
    <source>
        <dbReference type="Proteomes" id="UP000672009"/>
    </source>
</evidence>
<dbReference type="Gene3D" id="1.25.40.10">
    <property type="entry name" value="Tetratricopeptide repeat domain"/>
    <property type="match status" value="1"/>
</dbReference>
<dbReference type="PANTHER" id="PTHR48182:SF2">
    <property type="entry name" value="PROTEIN SERAC1"/>
    <property type="match status" value="1"/>
</dbReference>